<dbReference type="CDD" id="cd20335">
    <property type="entry name" value="BRcat_RBR"/>
    <property type="match status" value="1"/>
</dbReference>
<proteinExistence type="predicted"/>
<dbReference type="PROSITE" id="PS00518">
    <property type="entry name" value="ZF_RING_1"/>
    <property type="match status" value="1"/>
</dbReference>
<dbReference type="GO" id="GO:0016567">
    <property type="term" value="P:protein ubiquitination"/>
    <property type="evidence" value="ECO:0007669"/>
    <property type="project" value="InterPro"/>
</dbReference>
<dbReference type="InterPro" id="IPR013083">
    <property type="entry name" value="Znf_RING/FYVE/PHD"/>
</dbReference>
<evidence type="ECO:0000256" key="2">
    <source>
        <dbReference type="ARBA" id="ARBA00022771"/>
    </source>
</evidence>
<evidence type="ECO:0000256" key="4">
    <source>
        <dbReference type="ARBA" id="ARBA00022833"/>
    </source>
</evidence>
<evidence type="ECO:0000256" key="3">
    <source>
        <dbReference type="ARBA" id="ARBA00022786"/>
    </source>
</evidence>
<dbReference type="InterPro" id="IPR017907">
    <property type="entry name" value="Znf_RING_CS"/>
</dbReference>
<evidence type="ECO:0000256" key="5">
    <source>
        <dbReference type="PROSITE-ProRule" id="PRU00175"/>
    </source>
</evidence>
<feature type="domain" description="RING-type" evidence="6">
    <location>
        <begin position="801"/>
        <end position="850"/>
    </location>
</feature>
<keyword evidence="2 5" id="KW-0863">Zinc-finger</keyword>
<evidence type="ECO:0000256" key="1">
    <source>
        <dbReference type="ARBA" id="ARBA00022723"/>
    </source>
</evidence>
<keyword evidence="3" id="KW-0833">Ubl conjugation pathway</keyword>
<evidence type="ECO:0000259" key="6">
    <source>
        <dbReference type="PROSITE" id="PS50089"/>
    </source>
</evidence>
<dbReference type="GO" id="GO:0008270">
    <property type="term" value="F:zinc ion binding"/>
    <property type="evidence" value="ECO:0007669"/>
    <property type="project" value="UniProtKB-KW"/>
</dbReference>
<sequence>MNGTGQAPRRVRRNRANGAGRPWIRVPVGFATTEKDWEPDFNDAAGCYVVRYPELTPKIDPANVGKLTFIKWDLDDENIPPNERAWMSTQWKTTLDVIKSFEWKPRIYFNIDHVKLVRSKLRKQVSSFGQRDMTEEAFRTMISNAVPRMVYQEQDQMRYTEKMRERIAEAMEVFKAHLMSNPYIENLSEFFETITRLHSSHFIHFGPTMALRVLQEYENDLQENKPEQESKFQRWLFGEHEVTLWKMPFDETMDHAINEEMQRLNAQEIFTNLKEETFEMAVPNHNFKILVGEGGECDFLSPNDNGCSLLILGTQEDCSQMLLSKDIGERRSLTSFERRRILCALGEKDCVPFIVQYRNTNKACMGRQEIEKNGLLRCFACPKDFILGEYHGNTRHEESVSLLFRWQKSPPLPTILLTIKEPALVRYANEVFSCNGFPTNIKRRYIDSKELEIRMYPDDIKNEDEACEWVRSILTPAGVEIESVKMNRYPPQELTNEVQLETCRALSGHFIKSAMERKVWIDGSENNPKDQLALYRYILDYSKFPWTFDFDGSDNTYNAVTVPSYLRPIFDGVLKKFNDNPFGENSQSDAQQWIRICDFQSTNLNTDKLGVCGWPKSYADRGFKFLRSLFNPKTFKLQDDADNWIFFDIGAAWLHEQLEQEKARLDFFYDVDVTRRTITMWGPPERTEEISETIRLAIVNRHSMKVKASIAITAPQYPNYFDQLVDYVDEFFAKDTPGFAYLLAAKEVPKITFDATTMSIVIDGTVAQYEQLRGLLDDLAQTAFKSRHFVMENRHFLSSNCGICLSPPLHQDYYRLEICGHYFCRECINKQVLTDQRSPRRQPLVCAYEECGEPFVASDIKRLLLGAGGGFTLEDRAWWLDAEKLEAFMSTTLERLLNRPGSSYFNCITPDCRGIFERKMQQGQLSNAVSTCDSCSRKMCSFCGLEEHSFMSCFDYKNLRNDDRVSVERYMTSLGPDKVALCPGYFCWICNYMGSNGDIYRHLQEVHKSVTDHPWVFNEEGHVIAAPPGEEQVALREMVALEMNNNLRLRNPQG</sequence>
<organism evidence="7 8">
    <name type="scientific">Mesorhabditis belari</name>
    <dbReference type="NCBI Taxonomy" id="2138241"/>
    <lineage>
        <taxon>Eukaryota</taxon>
        <taxon>Metazoa</taxon>
        <taxon>Ecdysozoa</taxon>
        <taxon>Nematoda</taxon>
        <taxon>Chromadorea</taxon>
        <taxon>Rhabditida</taxon>
        <taxon>Rhabditina</taxon>
        <taxon>Rhabditomorpha</taxon>
        <taxon>Rhabditoidea</taxon>
        <taxon>Rhabditidae</taxon>
        <taxon>Mesorhabditinae</taxon>
        <taxon>Mesorhabditis</taxon>
    </lineage>
</organism>
<dbReference type="SUPFAM" id="SSF57850">
    <property type="entry name" value="RING/U-box"/>
    <property type="match status" value="1"/>
</dbReference>
<evidence type="ECO:0000313" key="7">
    <source>
        <dbReference type="Proteomes" id="UP000887575"/>
    </source>
</evidence>
<dbReference type="AlphaFoldDB" id="A0AAF3EPY7"/>
<dbReference type="Proteomes" id="UP000887575">
    <property type="component" value="Unassembled WGS sequence"/>
</dbReference>
<keyword evidence="4" id="KW-0862">Zinc</keyword>
<dbReference type="PROSITE" id="PS50089">
    <property type="entry name" value="ZF_RING_2"/>
    <property type="match status" value="1"/>
</dbReference>
<keyword evidence="7" id="KW-1185">Reference proteome</keyword>
<dbReference type="GO" id="GO:0004842">
    <property type="term" value="F:ubiquitin-protein transferase activity"/>
    <property type="evidence" value="ECO:0007669"/>
    <property type="project" value="InterPro"/>
</dbReference>
<dbReference type="WBParaSite" id="MBELARI_LOCUS16136">
    <property type="protein sequence ID" value="MBELARI_LOCUS16136"/>
    <property type="gene ID" value="MBELARI_LOCUS16136"/>
</dbReference>
<dbReference type="PANTHER" id="PTHR11685">
    <property type="entry name" value="RBR FAMILY RING FINGER AND IBR DOMAIN-CONTAINING"/>
    <property type="match status" value="1"/>
</dbReference>
<keyword evidence="1" id="KW-0479">Metal-binding</keyword>
<name>A0AAF3EPY7_9BILA</name>
<dbReference type="Gene3D" id="3.30.40.10">
    <property type="entry name" value="Zinc/RING finger domain, C3HC4 (zinc finger)"/>
    <property type="match status" value="1"/>
</dbReference>
<protein>
    <recommendedName>
        <fullName evidence="6">RING-type domain-containing protein</fullName>
    </recommendedName>
</protein>
<accession>A0AAF3EPY7</accession>
<dbReference type="InterPro" id="IPR031127">
    <property type="entry name" value="E3_UB_ligase_RBR"/>
</dbReference>
<dbReference type="InterPro" id="IPR002867">
    <property type="entry name" value="IBR_dom"/>
</dbReference>
<reference evidence="8" key="1">
    <citation type="submission" date="2024-02" db="UniProtKB">
        <authorList>
            <consortium name="WormBaseParasite"/>
        </authorList>
    </citation>
    <scope>IDENTIFICATION</scope>
</reference>
<dbReference type="Pfam" id="PF01485">
    <property type="entry name" value="IBR"/>
    <property type="match status" value="1"/>
</dbReference>
<evidence type="ECO:0000313" key="8">
    <source>
        <dbReference type="WBParaSite" id="MBELARI_LOCUS16136"/>
    </source>
</evidence>
<dbReference type="InterPro" id="IPR001841">
    <property type="entry name" value="Znf_RING"/>
</dbReference>